<reference evidence="2 3" key="1">
    <citation type="journal article" date="2024" name="Nat. Commun.">
        <title>Phylogenomics reveals the evolutionary origins of lichenization in chlorophyte algae.</title>
        <authorList>
            <person name="Puginier C."/>
            <person name="Libourel C."/>
            <person name="Otte J."/>
            <person name="Skaloud P."/>
            <person name="Haon M."/>
            <person name="Grisel S."/>
            <person name="Petersen M."/>
            <person name="Berrin J.G."/>
            <person name="Delaux P.M."/>
            <person name="Dal Grande F."/>
            <person name="Keller J."/>
        </authorList>
    </citation>
    <scope>NUCLEOTIDE SEQUENCE [LARGE SCALE GENOMIC DNA]</scope>
    <source>
        <strain evidence="2 3">SAG 2523</strain>
    </source>
</reference>
<feature type="compositionally biased region" description="Low complexity" evidence="1">
    <location>
        <begin position="470"/>
        <end position="480"/>
    </location>
</feature>
<gene>
    <name evidence="2" type="ORF">WJX84_002283</name>
</gene>
<dbReference type="AlphaFoldDB" id="A0AAW1SUG1"/>
<sequence>MDFEVSPITLSPDYLTRREYYTGPATAIREFLHNSKHKGSALNAANQWTNLTTHKVGEEDWTCLSFLDDGCSMDRAELRQAVKFDPPKDKAACTTSRFGEGMKAAAFWLSSERSAIFLFALKGTERTVVMLGGNDERDLDRCSLIIAPEIKEGDGADEMLACARKERKAGLRETIDRLCRLPSSKGCAGNEQSPFDGVQDLLRVFADQSRPETDPHMTIMLRDKDGKETTLSSVCQRLFLPQDQQEICNGAFYSTRSRMVPSPKHEQAMRMHVCGQLLVSLPEPVYGKPGQVRLPGSGIIFVGAGSDHTLNLDPIIPDLHARYTNLLPSIVMASRSDTHYNNLWTCISELCGGSEELSGIISRATFMRACRPCKGGQNMRFLRAICLQPYLALVQAASHASLQYDPSKTDIRISPAFAQGLMRVITSFAVEHHLPQEARAPAPKNPPSPATPHPAAPRPVSRKHGSPQTAAAAAGDAAGGSEDRAGVERRKSKRSVAPPQLYVPDSGTPNKRPRRAMHKNEPQLVQAAVADFCPRAEKILAEMKSAKRSDVVAQLSANFRHNLTVLNKAAAANGAA</sequence>
<feature type="compositionally biased region" description="Pro residues" evidence="1">
    <location>
        <begin position="443"/>
        <end position="457"/>
    </location>
</feature>
<protein>
    <submittedName>
        <fullName evidence="2">Uncharacterized protein</fullName>
    </submittedName>
</protein>
<dbReference type="Proteomes" id="UP001485043">
    <property type="component" value="Unassembled WGS sequence"/>
</dbReference>
<evidence type="ECO:0000313" key="2">
    <source>
        <dbReference type="EMBL" id="KAK9859371.1"/>
    </source>
</evidence>
<comment type="caution">
    <text evidence="2">The sequence shown here is derived from an EMBL/GenBank/DDBJ whole genome shotgun (WGS) entry which is preliminary data.</text>
</comment>
<name>A0AAW1SUG1_9CHLO</name>
<evidence type="ECO:0000256" key="1">
    <source>
        <dbReference type="SAM" id="MobiDB-lite"/>
    </source>
</evidence>
<organism evidence="2 3">
    <name type="scientific">Apatococcus fuscideae</name>
    <dbReference type="NCBI Taxonomy" id="2026836"/>
    <lineage>
        <taxon>Eukaryota</taxon>
        <taxon>Viridiplantae</taxon>
        <taxon>Chlorophyta</taxon>
        <taxon>core chlorophytes</taxon>
        <taxon>Trebouxiophyceae</taxon>
        <taxon>Chlorellales</taxon>
        <taxon>Chlorellaceae</taxon>
        <taxon>Apatococcus</taxon>
    </lineage>
</organism>
<accession>A0AAW1SUG1</accession>
<dbReference type="InterPro" id="IPR036890">
    <property type="entry name" value="HATPase_C_sf"/>
</dbReference>
<evidence type="ECO:0000313" key="3">
    <source>
        <dbReference type="Proteomes" id="UP001485043"/>
    </source>
</evidence>
<keyword evidence="3" id="KW-1185">Reference proteome</keyword>
<dbReference type="SUPFAM" id="SSF55874">
    <property type="entry name" value="ATPase domain of HSP90 chaperone/DNA topoisomerase II/histidine kinase"/>
    <property type="match status" value="1"/>
</dbReference>
<feature type="region of interest" description="Disordered" evidence="1">
    <location>
        <begin position="437"/>
        <end position="517"/>
    </location>
</feature>
<dbReference type="EMBL" id="JALJOV010000879">
    <property type="protein sequence ID" value="KAK9859371.1"/>
    <property type="molecule type" value="Genomic_DNA"/>
</dbReference>
<proteinExistence type="predicted"/>